<reference evidence="1" key="1">
    <citation type="submission" date="2022-07" db="EMBL/GenBank/DDBJ databases">
        <title>Complete Genome Sequence of the Radioresistant Bacterium Deinococcus aetherius ST0316, Isolated from the Air Dust collected in Lower Stratosphere above Japan.</title>
        <authorList>
            <person name="Satoh K."/>
            <person name="Hagiwara K."/>
            <person name="Katsumata K."/>
            <person name="Kubo A."/>
            <person name="Yokobori S."/>
            <person name="Yamagishi A."/>
            <person name="Oono Y."/>
            <person name="Narumi I."/>
        </authorList>
    </citation>
    <scope>NUCLEOTIDE SEQUENCE</scope>
    <source>
        <strain evidence="1">ST0316</strain>
    </source>
</reference>
<dbReference type="Proteomes" id="UP001064971">
    <property type="component" value="Chromosome"/>
</dbReference>
<evidence type="ECO:0000313" key="1">
    <source>
        <dbReference type="EMBL" id="BDP40585.1"/>
    </source>
</evidence>
<dbReference type="EMBL" id="AP026560">
    <property type="protein sequence ID" value="BDP40585.1"/>
    <property type="molecule type" value="Genomic_DNA"/>
</dbReference>
<organism evidence="1 2">
    <name type="scientific">Deinococcus aetherius</name>
    <dbReference type="NCBI Taxonomy" id="200252"/>
    <lineage>
        <taxon>Bacteria</taxon>
        <taxon>Thermotogati</taxon>
        <taxon>Deinococcota</taxon>
        <taxon>Deinococci</taxon>
        <taxon>Deinococcales</taxon>
        <taxon>Deinococcaceae</taxon>
        <taxon>Deinococcus</taxon>
    </lineage>
</organism>
<proteinExistence type="predicted"/>
<evidence type="ECO:0000313" key="2">
    <source>
        <dbReference type="Proteomes" id="UP001064971"/>
    </source>
</evidence>
<name>A0ABM8AA98_9DEIO</name>
<protein>
    <submittedName>
        <fullName evidence="1">Uncharacterized protein</fullName>
    </submittedName>
</protein>
<keyword evidence="2" id="KW-1185">Reference proteome</keyword>
<gene>
    <name evidence="1" type="ORF">DAETH_05540</name>
</gene>
<accession>A0ABM8AA98</accession>
<sequence length="76" mass="8793">MTPGKRPIRQNRRDILRAFFVLERETGRTAFKYSEELRKKAPHVDPSTLGKEGRSHLYALSSLGRQRVKEPGLDKD</sequence>